<evidence type="ECO:0000259" key="1">
    <source>
        <dbReference type="Pfam" id="PF06985"/>
    </source>
</evidence>
<organism evidence="3 4">
    <name type="scientific">Xylaria flabelliformis</name>
    <dbReference type="NCBI Taxonomy" id="2512241"/>
    <lineage>
        <taxon>Eukaryota</taxon>
        <taxon>Fungi</taxon>
        <taxon>Dikarya</taxon>
        <taxon>Ascomycota</taxon>
        <taxon>Pezizomycotina</taxon>
        <taxon>Sordariomycetes</taxon>
        <taxon>Xylariomycetidae</taxon>
        <taxon>Xylariales</taxon>
        <taxon>Xylariaceae</taxon>
        <taxon>Xylaria</taxon>
    </lineage>
</organism>
<dbReference type="STRING" id="2512241.A0A553HV67"/>
<feature type="domain" description="DUF8212" evidence="2">
    <location>
        <begin position="236"/>
        <end position="265"/>
    </location>
</feature>
<dbReference type="InterPro" id="IPR010730">
    <property type="entry name" value="HET"/>
</dbReference>
<protein>
    <submittedName>
        <fullName evidence="3">Uncharacterized protein</fullName>
    </submittedName>
</protein>
<proteinExistence type="predicted"/>
<evidence type="ECO:0000259" key="2">
    <source>
        <dbReference type="Pfam" id="PF26640"/>
    </source>
</evidence>
<dbReference type="Pfam" id="PF06985">
    <property type="entry name" value="HET"/>
    <property type="match status" value="1"/>
</dbReference>
<evidence type="ECO:0000313" key="4">
    <source>
        <dbReference type="Proteomes" id="UP000319160"/>
    </source>
</evidence>
<dbReference type="PANTHER" id="PTHR10622:SF10">
    <property type="entry name" value="HET DOMAIN-CONTAINING PROTEIN"/>
    <property type="match status" value="1"/>
</dbReference>
<evidence type="ECO:0000313" key="3">
    <source>
        <dbReference type="EMBL" id="TRX91848.1"/>
    </source>
</evidence>
<reference evidence="4" key="1">
    <citation type="submission" date="2019-06" db="EMBL/GenBank/DDBJ databases">
        <title>Draft genome sequence of the griseofulvin-producing fungus Xylaria cubensis strain G536.</title>
        <authorList>
            <person name="Mead M.E."/>
            <person name="Raja H.A."/>
            <person name="Steenwyk J.L."/>
            <person name="Knowles S.L."/>
            <person name="Oberlies N.H."/>
            <person name="Rokas A."/>
        </authorList>
    </citation>
    <scope>NUCLEOTIDE SEQUENCE [LARGE SCALE GENOMIC DNA]</scope>
    <source>
        <strain evidence="4">G536</strain>
    </source>
</reference>
<dbReference type="Pfam" id="PF26640">
    <property type="entry name" value="DUF8212"/>
    <property type="match status" value="1"/>
</dbReference>
<dbReference type="PANTHER" id="PTHR10622">
    <property type="entry name" value="HET DOMAIN-CONTAINING PROTEIN"/>
    <property type="match status" value="1"/>
</dbReference>
<dbReference type="InterPro" id="IPR058525">
    <property type="entry name" value="DUF8212"/>
</dbReference>
<dbReference type="Proteomes" id="UP000319160">
    <property type="component" value="Unassembled WGS sequence"/>
</dbReference>
<comment type="caution">
    <text evidence="3">The sequence shown here is derived from an EMBL/GenBank/DDBJ whole genome shotgun (WGS) entry which is preliminary data.</text>
</comment>
<keyword evidence="4" id="KW-1185">Reference proteome</keyword>
<gene>
    <name evidence="3" type="ORF">FHL15_007167</name>
</gene>
<name>A0A553HV67_9PEZI</name>
<feature type="domain" description="Heterokaryon incompatibility" evidence="1">
    <location>
        <begin position="21"/>
        <end position="119"/>
    </location>
</feature>
<accession>A0A553HV67</accession>
<dbReference type="OrthoDB" id="20872at2759"/>
<dbReference type="EMBL" id="VFLP01000041">
    <property type="protein sequence ID" value="TRX91848.1"/>
    <property type="molecule type" value="Genomic_DNA"/>
</dbReference>
<sequence>MRLIDVETLELKEFFNDVPRYAILSHTWGNEEVTFQEYHAAMGPDAQRYTNVKQKAGFLKILGACKRTQADGLQYLWCDTNCIDKSSSAELSEAINTMYAWYYSSAVCYAYLADVNADEPLWTGPGEAKSHSRFENSRWFTRGWTLQELLAPKKVVFFDYAWKVLGDRSGLAEVILRITRINVGALHDRGTVREYSVAQRMSWAADRKTSRQEDIAYCLLGVFDVNMPLLYGEGYKAFERLQLEIIKVSDDQSLFAWDNVSQNVDLCAGALAPSPDGFSACGSIVRDNEIGRVPYSMTNLGISITLRMIQTAEDFVSMVALNCSHELYGHIPRRTAAQNRVRSPIWVFLKDLGDGRYSRCHVPKLVLYHSYPNMVGGSSRTIFFVLRGEPGGNLTSQAEILVAGKNPWLHCSGFRLLLGWGNMNPQHGVFTETRIPGRFYNQTLKSRSPSSLSHELLATKNFSTILSIEWDQLLRPRHWLHTTLRDHEFGIVHQMSGISKWHWLFDTFCWDEDAPARVSTVTKAHELIRNSYKEYLPNHDNTFTPLVLERNVFNDLHGSVELLVDVIIRDIPACLSERNGTKR</sequence>
<dbReference type="AlphaFoldDB" id="A0A553HV67"/>